<dbReference type="AlphaFoldDB" id="A0A9X1ACB1"/>
<comment type="caution">
    <text evidence="1">The sequence shown here is derived from an EMBL/GenBank/DDBJ whole genome shotgun (WGS) entry which is preliminary data.</text>
</comment>
<evidence type="ECO:0000313" key="2">
    <source>
        <dbReference type="Proteomes" id="UP001138921"/>
    </source>
</evidence>
<dbReference type="Pfam" id="PF11010">
    <property type="entry name" value="DUF2848"/>
    <property type="match status" value="1"/>
</dbReference>
<dbReference type="InterPro" id="IPR021269">
    <property type="entry name" value="DUF2848"/>
</dbReference>
<dbReference type="EMBL" id="JAFLWW010000004">
    <property type="protein sequence ID" value="MBT1157205.1"/>
    <property type="molecule type" value="Genomic_DNA"/>
</dbReference>
<organism evidence="1 2">
    <name type="scientific">Aminobacter anthyllidis</name>
    <dbReference type="NCBI Taxonomy" id="1035067"/>
    <lineage>
        <taxon>Bacteria</taxon>
        <taxon>Pseudomonadati</taxon>
        <taxon>Pseudomonadota</taxon>
        <taxon>Alphaproteobacteria</taxon>
        <taxon>Hyphomicrobiales</taxon>
        <taxon>Phyllobacteriaceae</taxon>
        <taxon>Aminobacter</taxon>
    </lineage>
</organism>
<sequence length="222" mass="24762">MPILRFTVPGEVDVWPTVERVLLGGYTGRREQDVAVHVAEMQKLGVTSPSSLPVFYEALPCLLTQGKSVYVVGEDTLPEVEFVLFGFEGRQYVTVGNDQFDLAIEKHSPAKSKGLCQKVVATAAWALDEITDHWDHLHLELCSRGTILQASSVDCILKPAQLLDKARWDCRFDAQAGMLFSGTVPNLSAIDACTRDFTIKLQDRFLDREIRCDFDVVDVTSR</sequence>
<evidence type="ECO:0000313" key="1">
    <source>
        <dbReference type="EMBL" id="MBT1157205.1"/>
    </source>
</evidence>
<accession>A0A9X1ACB1</accession>
<dbReference type="Proteomes" id="UP001138921">
    <property type="component" value="Unassembled WGS sequence"/>
</dbReference>
<protein>
    <submittedName>
        <fullName evidence="1">DUF2848 family protein</fullName>
    </submittedName>
</protein>
<proteinExistence type="predicted"/>
<reference evidence="1" key="2">
    <citation type="submission" date="2021-03" db="EMBL/GenBank/DDBJ databases">
        <authorList>
            <person name="Artuso I."/>
            <person name="Turrini P."/>
            <person name="Pirolo M."/>
            <person name="Lugli G.A."/>
            <person name="Ventura M."/>
            <person name="Visca P."/>
        </authorList>
    </citation>
    <scope>NUCLEOTIDE SEQUENCE</scope>
    <source>
        <strain evidence="1">LMG 26462</strain>
    </source>
</reference>
<dbReference type="RefSeq" id="WP_214391138.1">
    <property type="nucleotide sequence ID" value="NZ_JAFLWW010000004.1"/>
</dbReference>
<reference evidence="1" key="1">
    <citation type="journal article" date="2021" name="Microorganisms">
        <title>Phylogenomic Reconstruction and Metabolic Potential of the Genus Aminobacter.</title>
        <authorList>
            <person name="Artuso I."/>
            <person name="Turrini P."/>
            <person name="Pirolo M."/>
            <person name="Lugli G.A."/>
            <person name="Ventura M."/>
            <person name="Visca P."/>
        </authorList>
    </citation>
    <scope>NUCLEOTIDE SEQUENCE</scope>
    <source>
        <strain evidence="1">LMG 26462</strain>
    </source>
</reference>
<keyword evidence="2" id="KW-1185">Reference proteome</keyword>
<name>A0A9X1ACB1_9HYPH</name>
<gene>
    <name evidence="1" type="ORF">J1C56_16535</name>
</gene>